<dbReference type="InterPro" id="IPR055211">
    <property type="entry name" value="KH_PNO1_2nd"/>
</dbReference>
<sequence>MTHIKVPQDRIGAIIGPKGEVKTLIEQLSTATIAIDSENGTVEIIPGEDPIQSMRAPDVIQAIARGFNPEKAMVLMDDEMMMLETIDLSNSAGTPQEMIRLKGRIIGKAGKTREIMESMIGVKISVYGKTVSVLGTPEQNQIIRTAIEMLIGGATHGQVYGLLEKKKQMLIRSQL</sequence>
<dbReference type="NCBIfam" id="TIGR03665">
    <property type="entry name" value="arCOG04150"/>
    <property type="match status" value="1"/>
</dbReference>
<evidence type="ECO:0000259" key="3">
    <source>
        <dbReference type="SMART" id="SM00322"/>
    </source>
</evidence>
<organism evidence="4 5">
    <name type="scientific">Methanomethylovorans hollandica (strain DSM 15978 / NBRC 107637 / DMS1)</name>
    <dbReference type="NCBI Taxonomy" id="867904"/>
    <lineage>
        <taxon>Archaea</taxon>
        <taxon>Methanobacteriati</taxon>
        <taxon>Methanobacteriota</taxon>
        <taxon>Stenosarchaea group</taxon>
        <taxon>Methanomicrobia</taxon>
        <taxon>Methanosarcinales</taxon>
        <taxon>Methanosarcinaceae</taxon>
        <taxon>Methanomethylovorans</taxon>
    </lineage>
</organism>
<dbReference type="HOGENOM" id="CLU_064992_3_0_2"/>
<proteinExistence type="predicted"/>
<gene>
    <name evidence="4" type="ordered locus">Metho_0229</name>
</gene>
<dbReference type="SUPFAM" id="SSF54791">
    <property type="entry name" value="Eukaryotic type KH-domain (KH-domain type I)"/>
    <property type="match status" value="2"/>
</dbReference>
<dbReference type="NCBIfam" id="NF010333">
    <property type="entry name" value="PRK13763.2-4"/>
    <property type="match status" value="1"/>
</dbReference>
<accession>L0KSV8</accession>
<dbReference type="InterPro" id="IPR019964">
    <property type="entry name" value="KH_domain_protein_archaea"/>
</dbReference>
<dbReference type="STRING" id="867904.Metho_0229"/>
<keyword evidence="1 2" id="KW-0694">RNA-binding</keyword>
<dbReference type="Gene3D" id="3.30.1370.10">
    <property type="entry name" value="K Homology domain, type 1"/>
    <property type="match status" value="2"/>
</dbReference>
<evidence type="ECO:0000256" key="2">
    <source>
        <dbReference type="PROSITE-ProRule" id="PRU00117"/>
    </source>
</evidence>
<dbReference type="PROSITE" id="PS50084">
    <property type="entry name" value="KH_TYPE_1"/>
    <property type="match status" value="1"/>
</dbReference>
<dbReference type="Pfam" id="PF00013">
    <property type="entry name" value="KH_1"/>
    <property type="match status" value="1"/>
</dbReference>
<dbReference type="OrthoDB" id="7870at2157"/>
<dbReference type="GeneID" id="14408171"/>
<feature type="domain" description="K Homology" evidence="3">
    <location>
        <begin position="1"/>
        <end position="65"/>
    </location>
</feature>
<evidence type="ECO:0000313" key="5">
    <source>
        <dbReference type="Proteomes" id="UP000010866"/>
    </source>
</evidence>
<dbReference type="EMBL" id="CP003362">
    <property type="protein sequence ID" value="AGB48512.1"/>
    <property type="molecule type" value="Genomic_DNA"/>
</dbReference>
<name>L0KSV8_METHD</name>
<dbReference type="SMART" id="SM00322">
    <property type="entry name" value="KH"/>
    <property type="match status" value="2"/>
</dbReference>
<dbReference type="InterPro" id="IPR036612">
    <property type="entry name" value="KH_dom_type_1_sf"/>
</dbReference>
<dbReference type="PANTHER" id="PTHR12826:SF13">
    <property type="entry name" value="RNA-BINDING PROTEIN PNO1"/>
    <property type="match status" value="1"/>
</dbReference>
<protein>
    <submittedName>
        <fullName evidence="4">KH domain protein</fullName>
    </submittedName>
</protein>
<dbReference type="InterPro" id="IPR004088">
    <property type="entry name" value="KH_dom_type_1"/>
</dbReference>
<dbReference type="Pfam" id="PF22891">
    <property type="entry name" value="KH_PNO1_2nd"/>
    <property type="match status" value="1"/>
</dbReference>
<dbReference type="Proteomes" id="UP000010866">
    <property type="component" value="Chromosome"/>
</dbReference>
<dbReference type="PANTHER" id="PTHR12826">
    <property type="entry name" value="RIBONUCLEASE Y"/>
    <property type="match status" value="1"/>
</dbReference>
<keyword evidence="5" id="KW-1185">Reference proteome</keyword>
<evidence type="ECO:0000256" key="1">
    <source>
        <dbReference type="ARBA" id="ARBA00022884"/>
    </source>
</evidence>
<feature type="domain" description="K Homology" evidence="3">
    <location>
        <begin position="82"/>
        <end position="152"/>
    </location>
</feature>
<dbReference type="InterPro" id="IPR004087">
    <property type="entry name" value="KH_dom"/>
</dbReference>
<evidence type="ECO:0000313" key="4">
    <source>
        <dbReference type="EMBL" id="AGB48512.1"/>
    </source>
</evidence>
<dbReference type="KEGG" id="mhz:Metho_0229"/>
<dbReference type="GO" id="GO:0003723">
    <property type="term" value="F:RNA binding"/>
    <property type="evidence" value="ECO:0007669"/>
    <property type="project" value="UniProtKB-UniRule"/>
</dbReference>
<dbReference type="AlphaFoldDB" id="L0KSV8"/>
<reference evidence="5" key="1">
    <citation type="submission" date="2012-02" db="EMBL/GenBank/DDBJ databases">
        <title>Complete sequence of chromosome of Methanomethylovorans hollandica DSM 15978.</title>
        <authorList>
            <person name="Lucas S."/>
            <person name="Copeland A."/>
            <person name="Lapidus A."/>
            <person name="Glavina del Rio T."/>
            <person name="Dalin E."/>
            <person name="Tice H."/>
            <person name="Bruce D."/>
            <person name="Goodwin L."/>
            <person name="Pitluck S."/>
            <person name="Peters L."/>
            <person name="Mikhailova N."/>
            <person name="Held B."/>
            <person name="Kyrpides N."/>
            <person name="Mavromatis K."/>
            <person name="Ivanova N."/>
            <person name="Brettin T."/>
            <person name="Detter J.C."/>
            <person name="Han C."/>
            <person name="Larimer F."/>
            <person name="Land M."/>
            <person name="Hauser L."/>
            <person name="Markowitz V."/>
            <person name="Cheng J.-F."/>
            <person name="Hugenholtz P."/>
            <person name="Woyke T."/>
            <person name="Wu D."/>
            <person name="Spring S."/>
            <person name="Schroeder M."/>
            <person name="Brambilla E."/>
            <person name="Klenk H.-P."/>
            <person name="Eisen J.A."/>
        </authorList>
    </citation>
    <scope>NUCLEOTIDE SEQUENCE [LARGE SCALE GENOMIC DNA]</scope>
    <source>
        <strain evidence="5">DSM 15978 / NBRC 107637 / DMS1</strain>
    </source>
</reference>
<dbReference type="RefSeq" id="WP_015323681.1">
    <property type="nucleotide sequence ID" value="NC_019977.1"/>
</dbReference>